<sequence length="249" mass="25391">MTALTGKNALVTGGSQGIGAAIAKRLASDGATVALTYAHAESEAKATAVRDEIVANGGKAVVLEFDALDDARIGTLIGRAVEALGSLDILVNNAGIGIYKTVDQVTDEDVAKTLQVNVSAPYRLARDAAEVLPEGGRIISIGSTVATRVPRQTSSIYAASKAALIGMTKGMARDLAPRGITVNMVSPGPTRTQFTPPADSPAAVAMMNLNAIARFADPTEIAGLVAYVASPDSSYVTGANLCVDGGYTV</sequence>
<organism evidence="1 2">
    <name type="scientific">Rhodococcus sacchari</name>
    <dbReference type="NCBI Taxonomy" id="2962047"/>
    <lineage>
        <taxon>Bacteria</taxon>
        <taxon>Bacillati</taxon>
        <taxon>Actinomycetota</taxon>
        <taxon>Actinomycetes</taxon>
        <taxon>Mycobacteriales</taxon>
        <taxon>Nocardiaceae</taxon>
        <taxon>Rhodococcus</taxon>
    </lineage>
</organism>
<protein>
    <submittedName>
        <fullName evidence="1">SDR family oxidoreductase</fullName>
    </submittedName>
</protein>
<gene>
    <name evidence="1" type="ORF">OED52_17115</name>
</gene>
<dbReference type="Proteomes" id="UP001156484">
    <property type="component" value="Chromosome"/>
</dbReference>
<reference evidence="1" key="1">
    <citation type="submission" date="2022-10" db="EMBL/GenBank/DDBJ databases">
        <title>Rhodococcus ferula Z13 complete genome.</title>
        <authorList>
            <person name="Long X."/>
            <person name="Zang M."/>
        </authorList>
    </citation>
    <scope>NUCLEOTIDE SEQUENCE</scope>
    <source>
        <strain evidence="1">Z13</strain>
    </source>
</reference>
<keyword evidence="2" id="KW-1185">Reference proteome</keyword>
<name>A0ACD4DE53_9NOCA</name>
<evidence type="ECO:0000313" key="1">
    <source>
        <dbReference type="EMBL" id="UYP18360.1"/>
    </source>
</evidence>
<proteinExistence type="predicted"/>
<evidence type="ECO:0000313" key="2">
    <source>
        <dbReference type="Proteomes" id="UP001156484"/>
    </source>
</evidence>
<dbReference type="EMBL" id="CP107551">
    <property type="protein sequence ID" value="UYP18360.1"/>
    <property type="molecule type" value="Genomic_DNA"/>
</dbReference>
<accession>A0ACD4DE53</accession>